<proteinExistence type="predicted"/>
<dbReference type="Proteomes" id="UP001058074">
    <property type="component" value="Unassembled WGS sequence"/>
</dbReference>
<name>A0ACB5RCD9_9CLOT</name>
<organism evidence="1 2">
    <name type="scientific">Inconstantimicrobium mannanitabidum</name>
    <dbReference type="NCBI Taxonomy" id="1604901"/>
    <lineage>
        <taxon>Bacteria</taxon>
        <taxon>Bacillati</taxon>
        <taxon>Bacillota</taxon>
        <taxon>Clostridia</taxon>
        <taxon>Eubacteriales</taxon>
        <taxon>Clostridiaceae</taxon>
        <taxon>Inconstantimicrobium</taxon>
    </lineage>
</organism>
<accession>A0ACB5RCD9</accession>
<sequence length="133" mass="16027">MIIWDDSFSTGIEIIDQQHKYLFSLSRKLEILLETPIGVDKKEDAIMLLCDFRNFVTFHFYFEENYLKDLNSSDFYEHTNEHTLFINKLTDIDITNFSNEDYNELKTFLNTLYGYILTHIKERDTKLKMLIYN</sequence>
<evidence type="ECO:0000313" key="2">
    <source>
        <dbReference type="Proteomes" id="UP001058074"/>
    </source>
</evidence>
<comment type="caution">
    <text evidence="1">The sequence shown here is derived from an EMBL/GenBank/DDBJ whole genome shotgun (WGS) entry which is preliminary data.</text>
</comment>
<reference evidence="1" key="1">
    <citation type="journal article" date="2025" name="Int. J. Syst. Evol. Microbiol.">
        <title>Inconstantimicrobium mannanitabidum sp. nov., a novel member of the family Clostridiaceae isolated from anoxic soil under the treatment of reductive soil disinfestation.</title>
        <authorList>
            <person name="Ueki A."/>
            <person name="Tonouchi A."/>
            <person name="Honma S."/>
            <person name="Kaku N."/>
            <person name="Ueki K."/>
        </authorList>
    </citation>
    <scope>NUCLEOTIDE SEQUENCE</scope>
    <source>
        <strain evidence="1">TW13</strain>
    </source>
</reference>
<keyword evidence="2" id="KW-1185">Reference proteome</keyword>
<dbReference type="EMBL" id="BROD01000001">
    <property type="protein sequence ID" value="GKX66837.1"/>
    <property type="molecule type" value="Genomic_DNA"/>
</dbReference>
<protein>
    <submittedName>
        <fullName evidence="1">Uncharacterized protein</fullName>
    </submittedName>
</protein>
<gene>
    <name evidence="1" type="ORF">rsdtw13_20950</name>
</gene>
<evidence type="ECO:0000313" key="1">
    <source>
        <dbReference type="EMBL" id="GKX66837.1"/>
    </source>
</evidence>